<dbReference type="PANTHER" id="PTHR43353">
    <property type="entry name" value="SUCCINATE-SEMIALDEHYDE DEHYDROGENASE, MITOCHONDRIAL"/>
    <property type="match status" value="1"/>
</dbReference>
<dbReference type="InterPro" id="IPR050740">
    <property type="entry name" value="Aldehyde_DH_Superfamily"/>
</dbReference>
<dbReference type="InterPro" id="IPR015590">
    <property type="entry name" value="Aldehyde_DH_dom"/>
</dbReference>
<evidence type="ECO:0000259" key="2">
    <source>
        <dbReference type="Pfam" id="PF00171"/>
    </source>
</evidence>
<reference evidence="3 4" key="1">
    <citation type="journal article" date="2014" name="BMC Genomics">
        <title>Genome sequencing of four Aureobasidium pullulans varieties: biotechnological potential, stress tolerance, and description of new species.</title>
        <authorList>
            <person name="Gostin Ar C."/>
            <person name="Ohm R.A."/>
            <person name="Kogej T."/>
            <person name="Sonjak S."/>
            <person name="Turk M."/>
            <person name="Zajc J."/>
            <person name="Zalar P."/>
            <person name="Grube M."/>
            <person name="Sun H."/>
            <person name="Han J."/>
            <person name="Sharma A."/>
            <person name="Chiniquy J."/>
            <person name="Ngan C.Y."/>
            <person name="Lipzen A."/>
            <person name="Barry K."/>
            <person name="Grigoriev I.V."/>
            <person name="Gunde-Cimerman N."/>
        </authorList>
    </citation>
    <scope>NUCLEOTIDE SEQUENCE [LARGE SCALE GENOMIC DNA]</scope>
    <source>
        <strain evidence="3 4">CBS 110374</strain>
    </source>
</reference>
<keyword evidence="1" id="KW-0560">Oxidoreductase</keyword>
<evidence type="ECO:0000313" key="4">
    <source>
        <dbReference type="Proteomes" id="UP000030672"/>
    </source>
</evidence>
<name>A0A074W3T5_AURM1</name>
<sequence>MQLKQDAHGREVVSTIINNEEQPFDADRVLPVKNSISGENVHYYAGADTEVCGRACDAAWNAFQTWKNAPITERRGLLLRVADLYKKRVDELVQAQMKETACTEDWAKFNVLAATNYINEFAACVSSVKGTVAPTDKPDTMTFVFKEPIGPILVIPPWNAAVILSTRAISSAIVTGCTVVLKCSELSPLTHTILVDIFREAGCPAGVLNSLSASRQDAAAVTESLIANEHIRKIEFIGSGAVGKIIAGTAAKYLKPTIMELGGKCPAIVLDDADLPKAARLCAQGAVKNHGQICFSTERIIVLRSVADEFLKLLVEETKKAPSGSAVSESIAQNAISILKDAKDKGAKFLCGDGELKENCSISNTLVLVDPKKTPDHLRIVDEETFGPSASVYIVDDDAEAIKIANRSAYGLNAAIHTRNLERSIKMGRQLEYGQVHTNSSTVYISPTGPQGGVKGSGWGTQNAGWGLEQFYNTKQISWHGEDSGN</sequence>
<dbReference type="STRING" id="1043003.A0A074W3T5"/>
<dbReference type="FunFam" id="3.40.605.10:FF:000063">
    <property type="entry name" value="Succinate-semialdehyde dehydrogenase, mitochondrial"/>
    <property type="match status" value="1"/>
</dbReference>
<dbReference type="InterPro" id="IPR016161">
    <property type="entry name" value="Ald_DH/histidinol_DH"/>
</dbReference>
<dbReference type="HOGENOM" id="CLU_005391_1_0_1"/>
<dbReference type="Proteomes" id="UP000030672">
    <property type="component" value="Unassembled WGS sequence"/>
</dbReference>
<keyword evidence="4" id="KW-1185">Reference proteome</keyword>
<evidence type="ECO:0000256" key="1">
    <source>
        <dbReference type="ARBA" id="ARBA00023002"/>
    </source>
</evidence>
<dbReference type="RefSeq" id="XP_040883197.1">
    <property type="nucleotide sequence ID" value="XM_041020166.1"/>
</dbReference>
<dbReference type="AlphaFoldDB" id="A0A074W3T5"/>
<dbReference type="EMBL" id="KL584825">
    <property type="protein sequence ID" value="KEQ66174.1"/>
    <property type="molecule type" value="Genomic_DNA"/>
</dbReference>
<evidence type="ECO:0000313" key="3">
    <source>
        <dbReference type="EMBL" id="KEQ66174.1"/>
    </source>
</evidence>
<dbReference type="SUPFAM" id="SSF53720">
    <property type="entry name" value="ALDH-like"/>
    <property type="match status" value="1"/>
</dbReference>
<gene>
    <name evidence="3" type="ORF">M437DRAFT_40278</name>
</gene>
<feature type="domain" description="Aldehyde dehydrogenase" evidence="2">
    <location>
        <begin position="29"/>
        <end position="477"/>
    </location>
</feature>
<dbReference type="GeneID" id="63913539"/>
<dbReference type="InterPro" id="IPR016162">
    <property type="entry name" value="Ald_DH_N"/>
</dbReference>
<dbReference type="Pfam" id="PF00171">
    <property type="entry name" value="Aldedh"/>
    <property type="match status" value="1"/>
</dbReference>
<dbReference type="Gene3D" id="3.40.605.10">
    <property type="entry name" value="Aldehyde Dehydrogenase, Chain A, domain 1"/>
    <property type="match status" value="1"/>
</dbReference>
<organism evidence="3 4">
    <name type="scientific">Aureobasidium melanogenum (strain CBS 110374)</name>
    <name type="common">Aureobasidium pullulans var. melanogenum</name>
    <dbReference type="NCBI Taxonomy" id="1043003"/>
    <lineage>
        <taxon>Eukaryota</taxon>
        <taxon>Fungi</taxon>
        <taxon>Dikarya</taxon>
        <taxon>Ascomycota</taxon>
        <taxon>Pezizomycotina</taxon>
        <taxon>Dothideomycetes</taxon>
        <taxon>Dothideomycetidae</taxon>
        <taxon>Dothideales</taxon>
        <taxon>Saccotheciaceae</taxon>
        <taxon>Aureobasidium</taxon>
    </lineage>
</organism>
<dbReference type="GO" id="GO:0004777">
    <property type="term" value="F:succinate-semialdehyde dehydrogenase (NAD+) activity"/>
    <property type="evidence" value="ECO:0007669"/>
    <property type="project" value="TreeGrafter"/>
</dbReference>
<dbReference type="Gene3D" id="3.40.309.10">
    <property type="entry name" value="Aldehyde Dehydrogenase, Chain A, domain 2"/>
    <property type="match status" value="1"/>
</dbReference>
<proteinExistence type="predicted"/>
<dbReference type="GO" id="GO:0009450">
    <property type="term" value="P:gamma-aminobutyric acid catabolic process"/>
    <property type="evidence" value="ECO:0007669"/>
    <property type="project" value="TreeGrafter"/>
</dbReference>
<dbReference type="PANTHER" id="PTHR43353:SF6">
    <property type="entry name" value="CYTOPLASMIC ALDEHYDE DEHYDROGENASE (EUROFUNG)"/>
    <property type="match status" value="1"/>
</dbReference>
<dbReference type="InterPro" id="IPR016163">
    <property type="entry name" value="Ald_DH_C"/>
</dbReference>
<protein>
    <submittedName>
        <fullName evidence="3">Aldehyde dehydrogenase</fullName>
    </submittedName>
</protein>
<accession>A0A074W3T5</accession>